<accession>A0ABW3DCP6</accession>
<dbReference type="InterPro" id="IPR002549">
    <property type="entry name" value="AI-2E-like"/>
</dbReference>
<sequence>MLKYRRTIYFFIVFIISLLLFKLVNNLGSVMEWFSSILKLMNPFFIAFFIAYLLRPVVNFIESKLAKVRFKRLISISIVYASVFGFIIISITYVSPGVIESVTGLLSSLPFYIQKTNVWVTETVLTHEWAQRYNIAEHAQEIINSLSNQISDIIRLILNNIASGLFMLTSTLISLVLGLIISIYMLKDKEKLAIGARRLLQALLTEDKADQVIQSVKRIDQTFSRYFAGVIFDSLIVGMISFLGLLLLQAPHALLAAVVITITNVIPYFGPLVGMIFVTVITLFVSPMQALWVALFVFLVQQFDGYYLGPKILGSKVGISPLWVILAILIGGGTFGVIGMFVAVPVFSVIKTAVDAFVNRKLEAKREI</sequence>
<evidence type="ECO:0000256" key="2">
    <source>
        <dbReference type="ARBA" id="ARBA00009773"/>
    </source>
</evidence>
<feature type="transmembrane region" description="Helical" evidence="8">
    <location>
        <begin position="276"/>
        <end position="300"/>
    </location>
</feature>
<name>A0ABW3DCP6_9BACL</name>
<evidence type="ECO:0000313" key="9">
    <source>
        <dbReference type="EMBL" id="MFD0870339.1"/>
    </source>
</evidence>
<dbReference type="PANTHER" id="PTHR21716:SF53">
    <property type="entry name" value="PERMEASE PERM-RELATED"/>
    <property type="match status" value="1"/>
</dbReference>
<proteinExistence type="inferred from homology"/>
<protein>
    <submittedName>
        <fullName evidence="9">AI-2E family transporter</fullName>
    </submittedName>
</protein>
<evidence type="ECO:0000256" key="4">
    <source>
        <dbReference type="ARBA" id="ARBA00022475"/>
    </source>
</evidence>
<keyword evidence="5 8" id="KW-0812">Transmembrane</keyword>
<keyword evidence="4" id="KW-1003">Cell membrane</keyword>
<reference evidence="10" key="1">
    <citation type="journal article" date="2019" name="Int. J. Syst. Evol. Microbiol.">
        <title>The Global Catalogue of Microorganisms (GCM) 10K type strain sequencing project: providing services to taxonomists for standard genome sequencing and annotation.</title>
        <authorList>
            <consortium name="The Broad Institute Genomics Platform"/>
            <consortium name="The Broad Institute Genome Sequencing Center for Infectious Disease"/>
            <person name="Wu L."/>
            <person name="Ma J."/>
        </authorList>
    </citation>
    <scope>NUCLEOTIDE SEQUENCE [LARGE SCALE GENOMIC DNA]</scope>
    <source>
        <strain evidence="10">CCUG 57263</strain>
    </source>
</reference>
<feature type="transmembrane region" description="Helical" evidence="8">
    <location>
        <begin position="165"/>
        <end position="186"/>
    </location>
</feature>
<feature type="transmembrane region" description="Helical" evidence="8">
    <location>
        <begin position="73"/>
        <end position="94"/>
    </location>
</feature>
<evidence type="ECO:0000256" key="3">
    <source>
        <dbReference type="ARBA" id="ARBA00022448"/>
    </source>
</evidence>
<keyword evidence="10" id="KW-1185">Reference proteome</keyword>
<keyword evidence="7 8" id="KW-0472">Membrane</keyword>
<feature type="transmembrane region" description="Helical" evidence="8">
    <location>
        <begin position="44"/>
        <end position="61"/>
    </location>
</feature>
<evidence type="ECO:0000256" key="6">
    <source>
        <dbReference type="ARBA" id="ARBA00022989"/>
    </source>
</evidence>
<feature type="transmembrane region" description="Helical" evidence="8">
    <location>
        <begin position="320"/>
        <end position="350"/>
    </location>
</feature>
<dbReference type="Pfam" id="PF01594">
    <property type="entry name" value="AI-2E_transport"/>
    <property type="match status" value="1"/>
</dbReference>
<dbReference type="PANTHER" id="PTHR21716">
    <property type="entry name" value="TRANSMEMBRANE PROTEIN"/>
    <property type="match status" value="1"/>
</dbReference>
<keyword evidence="3" id="KW-0813">Transport</keyword>
<comment type="similarity">
    <text evidence="2">Belongs to the autoinducer-2 exporter (AI-2E) (TC 2.A.86) family.</text>
</comment>
<dbReference type="EMBL" id="JBHTIU010000043">
    <property type="protein sequence ID" value="MFD0870339.1"/>
    <property type="molecule type" value="Genomic_DNA"/>
</dbReference>
<evidence type="ECO:0000256" key="7">
    <source>
        <dbReference type="ARBA" id="ARBA00023136"/>
    </source>
</evidence>
<evidence type="ECO:0000256" key="5">
    <source>
        <dbReference type="ARBA" id="ARBA00022692"/>
    </source>
</evidence>
<evidence type="ECO:0000256" key="8">
    <source>
        <dbReference type="SAM" id="Phobius"/>
    </source>
</evidence>
<keyword evidence="6 8" id="KW-1133">Transmembrane helix</keyword>
<dbReference type="Proteomes" id="UP001597120">
    <property type="component" value="Unassembled WGS sequence"/>
</dbReference>
<evidence type="ECO:0000313" key="10">
    <source>
        <dbReference type="Proteomes" id="UP001597120"/>
    </source>
</evidence>
<feature type="transmembrane region" description="Helical" evidence="8">
    <location>
        <begin position="7"/>
        <end position="24"/>
    </location>
</feature>
<evidence type="ECO:0000256" key="1">
    <source>
        <dbReference type="ARBA" id="ARBA00004651"/>
    </source>
</evidence>
<dbReference type="RefSeq" id="WP_144933769.1">
    <property type="nucleotide sequence ID" value="NZ_JBHTIU010000043.1"/>
</dbReference>
<feature type="transmembrane region" description="Helical" evidence="8">
    <location>
        <begin position="253"/>
        <end position="269"/>
    </location>
</feature>
<comment type="subcellular location">
    <subcellularLocation>
        <location evidence="1">Cell membrane</location>
        <topology evidence="1">Multi-pass membrane protein</topology>
    </subcellularLocation>
</comment>
<gene>
    <name evidence="9" type="ORF">ACFQ03_14355</name>
</gene>
<comment type="caution">
    <text evidence="9">The sequence shown here is derived from an EMBL/GenBank/DDBJ whole genome shotgun (WGS) entry which is preliminary data.</text>
</comment>
<organism evidence="9 10">
    <name type="scientific">Paenibacillus residui</name>
    <dbReference type="NCBI Taxonomy" id="629724"/>
    <lineage>
        <taxon>Bacteria</taxon>
        <taxon>Bacillati</taxon>
        <taxon>Bacillota</taxon>
        <taxon>Bacilli</taxon>
        <taxon>Bacillales</taxon>
        <taxon>Paenibacillaceae</taxon>
        <taxon>Paenibacillus</taxon>
    </lineage>
</organism>
<feature type="transmembrane region" description="Helical" evidence="8">
    <location>
        <begin position="226"/>
        <end position="247"/>
    </location>
</feature>